<feature type="transmembrane region" description="Helical" evidence="1">
    <location>
        <begin position="222"/>
        <end position="239"/>
    </location>
</feature>
<feature type="transmembrane region" description="Helical" evidence="1">
    <location>
        <begin position="53"/>
        <end position="73"/>
    </location>
</feature>
<protein>
    <submittedName>
        <fullName evidence="2">Uncharacterized protein</fullName>
    </submittedName>
</protein>
<dbReference type="KEGG" id="taa:NMY3_03014"/>
<keyword evidence="1" id="KW-0472">Membrane</keyword>
<accession>A0A654M3S9</accession>
<evidence type="ECO:0000313" key="2">
    <source>
        <dbReference type="EMBL" id="ALI37201.1"/>
    </source>
</evidence>
<keyword evidence="3" id="KW-1185">Reference proteome</keyword>
<dbReference type="EMBL" id="CP012850">
    <property type="protein sequence ID" value="ALI37201.1"/>
    <property type="molecule type" value="Genomic_DNA"/>
</dbReference>
<feature type="transmembrane region" description="Helical" evidence="1">
    <location>
        <begin position="15"/>
        <end position="33"/>
    </location>
</feature>
<gene>
    <name evidence="2" type="ORF">NMY3_03014</name>
</gene>
<keyword evidence="1" id="KW-0812">Transmembrane</keyword>
<name>A0A654M3S9_9ARCH</name>
<sequence>MRRTRGVAFIVKEMVKHLVNLLFVNGVFIFLVHKRKKSAGGYNINLIDQPTNYFEFSAALIGITSAVVAILLVAQFDPNLMVVIAAVFISLGTGRQIFASALDVVTTNMNTFLSTWASTLLLLAKNKLMVPTAEWGSIETRVEMVLISMGRYNLPVKLNGIKPESLEIILEYLNEHKWELEYQPVITCDDSSCLAFAQHATHQMKDKLLIYNDLNELQERSGGINAVILIALGTLIWLIS</sequence>
<keyword evidence="1" id="KW-1133">Transmembrane helix</keyword>
<proteinExistence type="predicted"/>
<organism evidence="2 3">
    <name type="scientific">Candidatus Nitrosocosmicus oleophilus</name>
    <dbReference type="NCBI Taxonomy" id="1353260"/>
    <lineage>
        <taxon>Archaea</taxon>
        <taxon>Nitrososphaerota</taxon>
        <taxon>Nitrososphaeria</taxon>
        <taxon>Nitrososphaerales</taxon>
        <taxon>Nitrososphaeraceae</taxon>
        <taxon>Candidatus Nitrosocosmicus</taxon>
    </lineage>
</organism>
<evidence type="ECO:0000313" key="3">
    <source>
        <dbReference type="Proteomes" id="UP000058925"/>
    </source>
</evidence>
<dbReference type="AlphaFoldDB" id="A0A654M3S9"/>
<feature type="transmembrane region" description="Helical" evidence="1">
    <location>
        <begin position="80"/>
        <end position="98"/>
    </location>
</feature>
<evidence type="ECO:0000256" key="1">
    <source>
        <dbReference type="SAM" id="Phobius"/>
    </source>
</evidence>
<dbReference type="Proteomes" id="UP000058925">
    <property type="component" value="Chromosome"/>
</dbReference>
<reference evidence="3" key="1">
    <citation type="submission" date="2015-10" db="EMBL/GenBank/DDBJ databases">
        <title>Niche specialization of a soil ammonia-oxidizing archaeon, Candidatus Nitrosocosmicus oleophilus.</title>
        <authorList>
            <person name="Jung M.-Y."/>
            <person name="Rhee S.-K."/>
        </authorList>
    </citation>
    <scope>NUCLEOTIDE SEQUENCE [LARGE SCALE GENOMIC DNA]</scope>
    <source>
        <strain evidence="3">MY3</strain>
    </source>
</reference>